<keyword evidence="3" id="KW-1185">Reference proteome</keyword>
<dbReference type="PANTHER" id="PTHR13587">
    <property type="entry name" value="INTEGRATOR COMPLEX SUBUNIT 3"/>
    <property type="match status" value="1"/>
</dbReference>
<accession>A0A7L1B3I4</accession>
<organism evidence="2 3">
    <name type="scientific">Gymnorhina tibicen</name>
    <name type="common">Australian magpie</name>
    <name type="synonym">Cracticus tibicen</name>
    <dbReference type="NCBI Taxonomy" id="9132"/>
    <lineage>
        <taxon>Eukaryota</taxon>
        <taxon>Metazoa</taxon>
        <taxon>Chordata</taxon>
        <taxon>Craniata</taxon>
        <taxon>Vertebrata</taxon>
        <taxon>Euteleostomi</taxon>
        <taxon>Archelosauria</taxon>
        <taxon>Archosauria</taxon>
        <taxon>Dinosauria</taxon>
        <taxon>Saurischia</taxon>
        <taxon>Theropoda</taxon>
        <taxon>Coelurosauria</taxon>
        <taxon>Aves</taxon>
        <taxon>Neognathae</taxon>
        <taxon>Neoaves</taxon>
        <taxon>Telluraves</taxon>
        <taxon>Australaves</taxon>
        <taxon>Passeriformes</taxon>
        <taxon>Artamidae</taxon>
        <taxon>Gymnorhina</taxon>
    </lineage>
</organism>
<dbReference type="AlphaFoldDB" id="A0A7L1B3I4"/>
<comment type="caution">
    <text evidence="2">The sequence shown here is derived from an EMBL/GenBank/DDBJ whole genome shotgun (WGS) entry which is preliminary data.</text>
</comment>
<evidence type="ECO:0000313" key="2">
    <source>
        <dbReference type="EMBL" id="NXM47651.1"/>
    </source>
</evidence>
<dbReference type="GO" id="GO:0005737">
    <property type="term" value="C:cytoplasm"/>
    <property type="evidence" value="ECO:0007669"/>
    <property type="project" value="TreeGrafter"/>
</dbReference>
<dbReference type="InterPro" id="IPR019333">
    <property type="entry name" value="INTS3_N"/>
</dbReference>
<dbReference type="PANTHER" id="PTHR13587:SF7">
    <property type="entry name" value="INTEGRATOR COMPLEX SUBUNIT 3"/>
    <property type="match status" value="1"/>
</dbReference>
<dbReference type="Proteomes" id="UP000579941">
    <property type="component" value="Unassembled WGS sequence"/>
</dbReference>
<gene>
    <name evidence="2" type="primary">Ints3_1</name>
    <name evidence="2" type="ORF">GYMTIB_R15035</name>
</gene>
<feature type="non-terminal residue" evidence="2">
    <location>
        <position position="230"/>
    </location>
</feature>
<proteinExistence type="predicted"/>
<evidence type="ECO:0000313" key="3">
    <source>
        <dbReference type="Proteomes" id="UP000579941"/>
    </source>
</evidence>
<protein>
    <submittedName>
        <fullName evidence="2">INT3 protein</fullName>
    </submittedName>
</protein>
<dbReference type="Pfam" id="PF10189">
    <property type="entry name" value="Ints3_N"/>
    <property type="match status" value="1"/>
</dbReference>
<dbReference type="EMBL" id="VXAZ01007743">
    <property type="protein sequence ID" value="NXM47651.1"/>
    <property type="molecule type" value="Genomic_DNA"/>
</dbReference>
<feature type="domain" description="Integrator complex subunit 3 N-terminal" evidence="1">
    <location>
        <begin position="2"/>
        <end position="230"/>
    </location>
</feature>
<feature type="non-terminal residue" evidence="2">
    <location>
        <position position="1"/>
    </location>
</feature>
<reference evidence="2 3" key="1">
    <citation type="submission" date="2019-09" db="EMBL/GenBank/DDBJ databases">
        <title>Bird 10,000 Genomes (B10K) Project - Family phase.</title>
        <authorList>
            <person name="Zhang G."/>
        </authorList>
    </citation>
    <scope>NUCLEOTIDE SEQUENCE [LARGE SCALE GENOMIC DNA]</scope>
    <source>
        <strain evidence="2">B10K-DU-002-05</strain>
        <tissue evidence="2">Muscle</tissue>
    </source>
</reference>
<name>A0A7L1B3I4_GYMTI</name>
<sequence length="230" mass="26611">QCYRDLALVSRDGMNIILNKINHILMEKYLKLQDTCRTQLVWLLRELVKSGVLGADGVCMTFMKQIAGGDVTAKNIWLAENVLEILTEQREWVLKSSLLVAMAVYTFLRLIVDHHGSAALQALRQKEVEFCVSLLRERGNRDFPFFFPFSPPQFMDCFMIGRDLVRLLQNVARIPEFEQLWKDILHNPQVLSSQFTGVLQLLQSRTSRKFLACRLTPDMETKLLFMTSRV</sequence>
<dbReference type="InterPro" id="IPR045334">
    <property type="entry name" value="INTS3"/>
</dbReference>
<evidence type="ECO:0000259" key="1">
    <source>
        <dbReference type="Pfam" id="PF10189"/>
    </source>
</evidence>